<evidence type="ECO:0000313" key="1">
    <source>
        <dbReference type="EMBL" id="KAB8071679.1"/>
    </source>
</evidence>
<dbReference type="Proteomes" id="UP000326565">
    <property type="component" value="Unassembled WGS sequence"/>
</dbReference>
<name>A0A5N5WTN1_9EURO</name>
<proteinExistence type="predicted"/>
<gene>
    <name evidence="1" type="ORF">BDV29DRAFT_178787</name>
</gene>
<protein>
    <submittedName>
        <fullName evidence="1">Uncharacterized protein</fullName>
    </submittedName>
</protein>
<organism evidence="1 2">
    <name type="scientific">Aspergillus leporis</name>
    <dbReference type="NCBI Taxonomy" id="41062"/>
    <lineage>
        <taxon>Eukaryota</taxon>
        <taxon>Fungi</taxon>
        <taxon>Dikarya</taxon>
        <taxon>Ascomycota</taxon>
        <taxon>Pezizomycotina</taxon>
        <taxon>Eurotiomycetes</taxon>
        <taxon>Eurotiomycetidae</taxon>
        <taxon>Eurotiales</taxon>
        <taxon>Aspergillaceae</taxon>
        <taxon>Aspergillus</taxon>
        <taxon>Aspergillus subgen. Circumdati</taxon>
    </lineage>
</organism>
<accession>A0A5N5WTN1</accession>
<evidence type="ECO:0000313" key="2">
    <source>
        <dbReference type="Proteomes" id="UP000326565"/>
    </source>
</evidence>
<sequence length="80" mass="8865">MLDRVGGRRNFEAAFAVGDEQQRFWKPRIGAATGSYPSMAEQGGGWTCMLAAGWVRICMMVPTSTANNEQNLSITYSLRF</sequence>
<keyword evidence="2" id="KW-1185">Reference proteome</keyword>
<dbReference type="EMBL" id="ML732266">
    <property type="protein sequence ID" value="KAB8071679.1"/>
    <property type="molecule type" value="Genomic_DNA"/>
</dbReference>
<dbReference type="AlphaFoldDB" id="A0A5N5WTN1"/>
<reference evidence="1 2" key="1">
    <citation type="submission" date="2019-04" db="EMBL/GenBank/DDBJ databases">
        <title>Friends and foes A comparative genomics study of 23 Aspergillus species from section Flavi.</title>
        <authorList>
            <consortium name="DOE Joint Genome Institute"/>
            <person name="Kjaerbolling I."/>
            <person name="Vesth T."/>
            <person name="Frisvad J.C."/>
            <person name="Nybo J.L."/>
            <person name="Theobald S."/>
            <person name="Kildgaard S."/>
            <person name="Isbrandt T."/>
            <person name="Kuo A."/>
            <person name="Sato A."/>
            <person name="Lyhne E.K."/>
            <person name="Kogle M.E."/>
            <person name="Wiebenga A."/>
            <person name="Kun R.S."/>
            <person name="Lubbers R.J."/>
            <person name="Makela M.R."/>
            <person name="Barry K."/>
            <person name="Chovatia M."/>
            <person name="Clum A."/>
            <person name="Daum C."/>
            <person name="Haridas S."/>
            <person name="He G."/>
            <person name="LaButti K."/>
            <person name="Lipzen A."/>
            <person name="Mondo S."/>
            <person name="Riley R."/>
            <person name="Salamov A."/>
            <person name="Simmons B.A."/>
            <person name="Magnuson J.K."/>
            <person name="Henrissat B."/>
            <person name="Mortensen U.H."/>
            <person name="Larsen T.O."/>
            <person name="Devries R.P."/>
            <person name="Grigoriev I.V."/>
            <person name="Machida M."/>
            <person name="Baker S.E."/>
            <person name="Andersen M.R."/>
        </authorList>
    </citation>
    <scope>NUCLEOTIDE SEQUENCE [LARGE SCALE GENOMIC DNA]</scope>
    <source>
        <strain evidence="1 2">CBS 151.66</strain>
    </source>
</reference>